<name>A0AAV7G8C2_DENCH</name>
<reference evidence="2" key="2">
    <citation type="submission" date="2021-03" db="EMBL/GenBank/DDBJ databases">
        <authorList>
            <person name="Zhang Y."/>
            <person name="Zhang G.-Q."/>
            <person name="Huang T."/>
            <person name="Niu S.-C."/>
            <person name="Liu Z.-J."/>
        </authorList>
    </citation>
    <scope>NUCLEOTIDE SEQUENCE</scope>
    <source>
        <strain evidence="2">Lindl</strain>
        <tissue evidence="2">Fresh leaves</tissue>
    </source>
</reference>
<protein>
    <submittedName>
        <fullName evidence="2">Uncharacterized protein</fullName>
    </submittedName>
</protein>
<keyword evidence="3" id="KW-1185">Reference proteome</keyword>
<sequence>MTSLDLSLISTYPSGCTTPTSPVKNQPSLNTSEFASSLLKYPFITLLPLITISPTAFPSLGTLTIVPTSFTSTSLRLSTPIPCLALSFACSALVNRFHSSLHSQTSAGPVASVIPYACVTWNPNFSTLSSSAAGGGAPPVRTSTLDSVASTRRLKMTGAQHMWVTR</sequence>
<proteinExistence type="predicted"/>
<gene>
    <name evidence="2" type="ORF">IEQ34_019041</name>
    <name evidence="1" type="ORF">IEQ34_026848</name>
</gene>
<accession>A0AAV7G8C2</accession>
<dbReference type="Proteomes" id="UP000775213">
    <property type="component" value="Unassembled WGS sequence"/>
</dbReference>
<dbReference type="EMBL" id="JAGFBR010000017">
    <property type="protein sequence ID" value="KAH0451742.1"/>
    <property type="molecule type" value="Genomic_DNA"/>
</dbReference>
<evidence type="ECO:0000313" key="2">
    <source>
        <dbReference type="EMBL" id="KAH0451742.1"/>
    </source>
</evidence>
<reference evidence="2 3" key="1">
    <citation type="journal article" date="2021" name="Hortic Res">
        <title>Chromosome-scale assembly of the Dendrobium chrysotoxum genome enhances the understanding of orchid evolution.</title>
        <authorList>
            <person name="Zhang Y."/>
            <person name="Zhang G.Q."/>
            <person name="Zhang D."/>
            <person name="Liu X.D."/>
            <person name="Xu X.Y."/>
            <person name="Sun W.H."/>
            <person name="Yu X."/>
            <person name="Zhu X."/>
            <person name="Wang Z.W."/>
            <person name="Zhao X."/>
            <person name="Zhong W.Y."/>
            <person name="Chen H."/>
            <person name="Yin W.L."/>
            <person name="Huang T."/>
            <person name="Niu S.C."/>
            <person name="Liu Z.J."/>
        </authorList>
    </citation>
    <scope>NUCLEOTIDE SEQUENCE [LARGE SCALE GENOMIC DNA]</scope>
    <source>
        <strain evidence="2">Lindl</strain>
    </source>
</reference>
<dbReference type="EMBL" id="JAGFBR010000796">
    <property type="protein sequence ID" value="KAH0434353.1"/>
    <property type="molecule type" value="Genomic_DNA"/>
</dbReference>
<comment type="caution">
    <text evidence="2">The sequence shown here is derived from an EMBL/GenBank/DDBJ whole genome shotgun (WGS) entry which is preliminary data.</text>
</comment>
<dbReference type="AlphaFoldDB" id="A0AAV7G8C2"/>
<evidence type="ECO:0000313" key="1">
    <source>
        <dbReference type="EMBL" id="KAH0434353.1"/>
    </source>
</evidence>
<organism evidence="2 3">
    <name type="scientific">Dendrobium chrysotoxum</name>
    <name type="common">Orchid</name>
    <dbReference type="NCBI Taxonomy" id="161865"/>
    <lineage>
        <taxon>Eukaryota</taxon>
        <taxon>Viridiplantae</taxon>
        <taxon>Streptophyta</taxon>
        <taxon>Embryophyta</taxon>
        <taxon>Tracheophyta</taxon>
        <taxon>Spermatophyta</taxon>
        <taxon>Magnoliopsida</taxon>
        <taxon>Liliopsida</taxon>
        <taxon>Asparagales</taxon>
        <taxon>Orchidaceae</taxon>
        <taxon>Epidendroideae</taxon>
        <taxon>Malaxideae</taxon>
        <taxon>Dendrobiinae</taxon>
        <taxon>Dendrobium</taxon>
    </lineage>
</organism>
<evidence type="ECO:0000313" key="3">
    <source>
        <dbReference type="Proteomes" id="UP000775213"/>
    </source>
</evidence>